<evidence type="ECO:0000256" key="1">
    <source>
        <dbReference type="SAM" id="SignalP"/>
    </source>
</evidence>
<dbReference type="Proteomes" id="UP000809349">
    <property type="component" value="Unassembled WGS sequence"/>
</dbReference>
<sequence>MSSSILRLATAAALVLASFSASAEQAKTQALEISGVLMEKAGPAARCASKFGGTITGHGVSDQVGRVAFVATDCITPSGPLFNFDQGRFIIMTAEGDQIFASYSGQFVPTGVGAAYVFSGATFQITGGNGRYFKATGGGALTGGQDMMTGMGTVQLSGKIHHKMD</sequence>
<keyword evidence="1" id="KW-0732">Signal</keyword>
<accession>A0ABS7SP36</accession>
<reference evidence="2 3" key="1">
    <citation type="submission" date="2021-08" db="EMBL/GenBank/DDBJ databases">
        <title>Massilia sp. R798.</title>
        <authorList>
            <person name="Baek J.H."/>
            <person name="Jung H.S."/>
            <person name="Kim K.R."/>
            <person name="Jeon C.O."/>
        </authorList>
    </citation>
    <scope>NUCLEOTIDE SEQUENCE [LARGE SCALE GENOMIC DNA]</scope>
    <source>
        <strain evidence="2 3">R798</strain>
    </source>
</reference>
<name>A0ABS7SP36_9BURK</name>
<evidence type="ECO:0008006" key="4">
    <source>
        <dbReference type="Google" id="ProtNLM"/>
    </source>
</evidence>
<comment type="caution">
    <text evidence="2">The sequence shown here is derived from an EMBL/GenBank/DDBJ whole genome shotgun (WGS) entry which is preliminary data.</text>
</comment>
<dbReference type="EMBL" id="JAFBIL020000004">
    <property type="protein sequence ID" value="MBZ2207822.1"/>
    <property type="molecule type" value="Genomic_DNA"/>
</dbReference>
<protein>
    <recommendedName>
        <fullName evidence="4">DUF992 domain-containing protein</fullName>
    </recommendedName>
</protein>
<feature type="chain" id="PRO_5046190110" description="DUF992 domain-containing protein" evidence="1">
    <location>
        <begin position="24"/>
        <end position="165"/>
    </location>
</feature>
<organism evidence="2 3">
    <name type="scientific">Massilia soli</name>
    <dbReference type="NCBI Taxonomy" id="2792854"/>
    <lineage>
        <taxon>Bacteria</taxon>
        <taxon>Pseudomonadati</taxon>
        <taxon>Pseudomonadota</taxon>
        <taxon>Betaproteobacteria</taxon>
        <taxon>Burkholderiales</taxon>
        <taxon>Oxalobacteraceae</taxon>
        <taxon>Telluria group</taxon>
        <taxon>Massilia</taxon>
    </lineage>
</organism>
<evidence type="ECO:0000313" key="2">
    <source>
        <dbReference type="EMBL" id="MBZ2207822.1"/>
    </source>
</evidence>
<feature type="signal peptide" evidence="1">
    <location>
        <begin position="1"/>
        <end position="23"/>
    </location>
</feature>
<dbReference type="RefSeq" id="WP_223468307.1">
    <property type="nucleotide sequence ID" value="NZ_JAFBIL020000004.1"/>
</dbReference>
<keyword evidence="3" id="KW-1185">Reference proteome</keyword>
<proteinExistence type="predicted"/>
<evidence type="ECO:0000313" key="3">
    <source>
        <dbReference type="Proteomes" id="UP000809349"/>
    </source>
</evidence>
<gene>
    <name evidence="2" type="ORF">I4X03_011175</name>
</gene>